<keyword evidence="3" id="KW-1185">Reference proteome</keyword>
<proteinExistence type="predicted"/>
<dbReference type="GO" id="GO:0000287">
    <property type="term" value="F:magnesium ion binding"/>
    <property type="evidence" value="ECO:0007669"/>
    <property type="project" value="InterPro"/>
</dbReference>
<organism evidence="2 3">
    <name type="scientific">Hibiscus syriacus</name>
    <name type="common">Rose of Sharon</name>
    <dbReference type="NCBI Taxonomy" id="106335"/>
    <lineage>
        <taxon>Eukaryota</taxon>
        <taxon>Viridiplantae</taxon>
        <taxon>Streptophyta</taxon>
        <taxon>Embryophyta</taxon>
        <taxon>Tracheophyta</taxon>
        <taxon>Spermatophyta</taxon>
        <taxon>Magnoliopsida</taxon>
        <taxon>eudicotyledons</taxon>
        <taxon>Gunneridae</taxon>
        <taxon>Pentapetalae</taxon>
        <taxon>rosids</taxon>
        <taxon>malvids</taxon>
        <taxon>Malvales</taxon>
        <taxon>Malvaceae</taxon>
        <taxon>Malvoideae</taxon>
        <taxon>Hibiscus</taxon>
    </lineage>
</organism>
<dbReference type="EMBL" id="VEPZ02001246">
    <property type="protein sequence ID" value="KAE8684287.1"/>
    <property type="molecule type" value="Genomic_DNA"/>
</dbReference>
<dbReference type="Gene3D" id="1.10.600.10">
    <property type="entry name" value="Farnesyl Diphosphate Synthase"/>
    <property type="match status" value="1"/>
</dbReference>
<protein>
    <recommendedName>
        <fullName evidence="1">Terpene synthase metal-binding domain-containing protein</fullName>
    </recommendedName>
</protein>
<dbReference type="Pfam" id="PF03936">
    <property type="entry name" value="Terpene_synth_C"/>
    <property type="match status" value="1"/>
</dbReference>
<evidence type="ECO:0000259" key="1">
    <source>
        <dbReference type="Pfam" id="PF03936"/>
    </source>
</evidence>
<dbReference type="InterPro" id="IPR008949">
    <property type="entry name" value="Isoprenoid_synthase_dom_sf"/>
</dbReference>
<dbReference type="GO" id="GO:0010333">
    <property type="term" value="F:terpene synthase activity"/>
    <property type="evidence" value="ECO:0007669"/>
    <property type="project" value="InterPro"/>
</dbReference>
<evidence type="ECO:0000313" key="3">
    <source>
        <dbReference type="Proteomes" id="UP000436088"/>
    </source>
</evidence>
<dbReference type="InterPro" id="IPR005630">
    <property type="entry name" value="Terpene_synthase_metal-bd"/>
</dbReference>
<sequence length="71" mass="8065">MGNVLTPEIFNWASNDPKIIVACFIHASLFDDIITHKERGHCASAIECHMREYEVSEEEACSELRKQVDDA</sequence>
<dbReference type="Proteomes" id="UP000436088">
    <property type="component" value="Unassembled WGS sequence"/>
</dbReference>
<reference evidence="2" key="1">
    <citation type="submission" date="2019-09" db="EMBL/GenBank/DDBJ databases">
        <title>Draft genome information of white flower Hibiscus syriacus.</title>
        <authorList>
            <person name="Kim Y.-M."/>
        </authorList>
    </citation>
    <scope>NUCLEOTIDE SEQUENCE [LARGE SCALE GENOMIC DNA]</scope>
    <source>
        <strain evidence="2">YM2019G1</strain>
    </source>
</reference>
<accession>A0A6A2YYA6</accession>
<dbReference type="AlphaFoldDB" id="A0A6A2YYA6"/>
<name>A0A6A2YYA6_HIBSY</name>
<gene>
    <name evidence="2" type="ORF">F3Y22_tig00111146pilonHSYRG00063</name>
</gene>
<feature type="domain" description="Terpene synthase metal-binding" evidence="1">
    <location>
        <begin position="1"/>
        <end position="71"/>
    </location>
</feature>
<dbReference type="SUPFAM" id="SSF48576">
    <property type="entry name" value="Terpenoid synthases"/>
    <property type="match status" value="1"/>
</dbReference>
<comment type="caution">
    <text evidence="2">The sequence shown here is derived from an EMBL/GenBank/DDBJ whole genome shotgun (WGS) entry which is preliminary data.</text>
</comment>
<evidence type="ECO:0000313" key="2">
    <source>
        <dbReference type="EMBL" id="KAE8684287.1"/>
    </source>
</evidence>